<organism evidence="1 2">
    <name type="scientific">Naganishia vaughanmartiniae</name>
    <dbReference type="NCBI Taxonomy" id="1424756"/>
    <lineage>
        <taxon>Eukaryota</taxon>
        <taxon>Fungi</taxon>
        <taxon>Dikarya</taxon>
        <taxon>Basidiomycota</taxon>
        <taxon>Agaricomycotina</taxon>
        <taxon>Tremellomycetes</taxon>
        <taxon>Filobasidiales</taxon>
        <taxon>Filobasidiaceae</taxon>
        <taxon>Naganishia</taxon>
    </lineage>
</organism>
<dbReference type="EMBL" id="JASBWU010000019">
    <property type="protein sequence ID" value="KAJ9114328.1"/>
    <property type="molecule type" value="Genomic_DNA"/>
</dbReference>
<reference evidence="1" key="1">
    <citation type="submission" date="2023-04" db="EMBL/GenBank/DDBJ databases">
        <title>Draft Genome sequencing of Naganishia species isolated from polar environments using Oxford Nanopore Technology.</title>
        <authorList>
            <person name="Leo P."/>
            <person name="Venkateswaran K."/>
        </authorList>
    </citation>
    <scope>NUCLEOTIDE SEQUENCE</scope>
    <source>
        <strain evidence="1">MNA-CCFEE 5425</strain>
    </source>
</reference>
<evidence type="ECO:0000313" key="2">
    <source>
        <dbReference type="Proteomes" id="UP001243375"/>
    </source>
</evidence>
<accession>A0ACC2WS66</accession>
<gene>
    <name evidence="1" type="ORF">QFC22_005780</name>
</gene>
<comment type="caution">
    <text evidence="1">The sequence shown here is derived from an EMBL/GenBank/DDBJ whole genome shotgun (WGS) entry which is preliminary data.</text>
</comment>
<protein>
    <submittedName>
        <fullName evidence="1">Uncharacterized protein</fullName>
    </submittedName>
</protein>
<sequence length="646" mass="71115">MHPYSSTFAPCAIQRGGFVTGNNESEEKVGCWKRVGCARRSQGHVQISTREDSHGKSTLADRLLEMTGTITKGPGGNHQVLDKLNVERERGITVKAQTVSMLHTHKGEEYLINLIDTPGHVDFSYEVSRSLGACEGCLLLVDASQGLQAQSLAVFRAASSQNLAIIPCLNKIDLPHASPEAISKQIEEALHIPPEKHLYISAKSGLGVEKVLDAVIERLPPPATTGDGWRDRVARLSAGGAVREGAEERWAKEDDNILRALIVDTSYDRFRGVVSLIRVFTGSLKKGDKITPMASGKRYEVLDVGIFHPEETTTDVLLAGQVGFVVCNMKDFEEAHVGDTITNATTTNIEPLPGFKPMQSMVFAGVFPLDPQDFQKLEEAIGRVPPTVPYKSSSTTAMSPHIHHINSNSSTSEVVYKDGTEDVISNPYIFPDSHDKTSRIAQVEEPIVHATIMVPQTFIGEMMELCNEHRGIELEYKFVESTDRAVLRYQLPLSEIATEFFSSLKSRSKGYASFDYEDAGYAPSDLVKLNLMLNGKPIDALAMIIHRSKAVTVGREWTKKLRGVIPRQLFEVAIQAQVGNKVIARENLSAMRKDVTAGLYGGHYERKMKHLEKQKRGKAKLKSLGAGNIHVPQTAFFEVLSNKGSK</sequence>
<keyword evidence="2" id="KW-1185">Reference proteome</keyword>
<evidence type="ECO:0000313" key="1">
    <source>
        <dbReference type="EMBL" id="KAJ9114328.1"/>
    </source>
</evidence>
<proteinExistence type="predicted"/>
<dbReference type="Proteomes" id="UP001243375">
    <property type="component" value="Unassembled WGS sequence"/>
</dbReference>
<name>A0ACC2WS66_9TREE</name>